<comment type="catalytic activity">
    <reaction evidence="1">
        <text>3-cyano-L-alanine + 2 H2O = L-aspartate + NH4(+)</text>
        <dbReference type="Rhea" id="RHEA:11188"/>
        <dbReference type="ChEBI" id="CHEBI:15377"/>
        <dbReference type="ChEBI" id="CHEBI:28938"/>
        <dbReference type="ChEBI" id="CHEBI:29991"/>
        <dbReference type="ChEBI" id="CHEBI:77860"/>
        <dbReference type="EC" id="3.5.5.4"/>
    </reaction>
</comment>
<dbReference type="InterPro" id="IPR044149">
    <property type="entry name" value="Nitrilases_CHs"/>
</dbReference>
<protein>
    <recommendedName>
        <fullName evidence="4">cyanoalanine nitrilase</fullName>
        <ecNumber evidence="4">3.5.5.4</ecNumber>
    </recommendedName>
</protein>
<dbReference type="SUPFAM" id="SSF56317">
    <property type="entry name" value="Carbon-nitrogen hydrolase"/>
    <property type="match status" value="1"/>
</dbReference>
<sequence>MFCYALSRITNENICIGYHALLLHLHIRSKVESYSTLMASVPTTKTDGATVLTEVNMGSSDSSQTVRATVVQASTIFYDTPATLDKAERLVAEAASHGSQLAVFPEAFLGGYPRGSNFGVTIGSRTLKGKEDYLKYQAAAITVPGPEVDRLAAMAGKYKVFLVMGAVERDGYTLYCSVLFFDNQGCYLGKHRKIMPTGMERVIWGFGDGSNMPVFNTPLGKIGAVICWENRMPLLRTAMYAKGIEIYCAPTGESRDFWQASMRHIALEGGCFVLSANQFCRRKDFPPSPEYEFTGTDEELTPESVVSAGGSVIVSPSGAVLAGPNYDGEALITADLDLGDIARAKFDFDVVGHYARPEVLSLIVRDEPATPVSFTSDGSCK</sequence>
<evidence type="ECO:0000313" key="8">
    <source>
        <dbReference type="Proteomes" id="UP001229421"/>
    </source>
</evidence>
<dbReference type="AlphaFoldDB" id="A0AAD8KG11"/>
<dbReference type="Gene3D" id="3.60.110.10">
    <property type="entry name" value="Carbon-nitrogen hydrolase"/>
    <property type="match status" value="1"/>
</dbReference>
<feature type="domain" description="CN hydrolase" evidence="6">
    <location>
        <begin position="66"/>
        <end position="338"/>
    </location>
</feature>
<dbReference type="PANTHER" id="PTHR46044:SF1">
    <property type="entry name" value="CN HYDROLASE DOMAIN-CONTAINING PROTEIN"/>
    <property type="match status" value="1"/>
</dbReference>
<evidence type="ECO:0000313" key="7">
    <source>
        <dbReference type="EMBL" id="KAK1418885.1"/>
    </source>
</evidence>
<gene>
    <name evidence="7" type="ORF">QVD17_28035</name>
</gene>
<organism evidence="7 8">
    <name type="scientific">Tagetes erecta</name>
    <name type="common">African marigold</name>
    <dbReference type="NCBI Taxonomy" id="13708"/>
    <lineage>
        <taxon>Eukaryota</taxon>
        <taxon>Viridiplantae</taxon>
        <taxon>Streptophyta</taxon>
        <taxon>Embryophyta</taxon>
        <taxon>Tracheophyta</taxon>
        <taxon>Spermatophyta</taxon>
        <taxon>Magnoliopsida</taxon>
        <taxon>eudicotyledons</taxon>
        <taxon>Gunneridae</taxon>
        <taxon>Pentapetalae</taxon>
        <taxon>asterids</taxon>
        <taxon>campanulids</taxon>
        <taxon>Asterales</taxon>
        <taxon>Asteraceae</taxon>
        <taxon>Asteroideae</taxon>
        <taxon>Heliantheae alliance</taxon>
        <taxon>Tageteae</taxon>
        <taxon>Tagetes</taxon>
    </lineage>
</organism>
<evidence type="ECO:0000256" key="4">
    <source>
        <dbReference type="ARBA" id="ARBA00039044"/>
    </source>
</evidence>
<evidence type="ECO:0000256" key="5">
    <source>
        <dbReference type="ARBA" id="ARBA00057359"/>
    </source>
</evidence>
<reference evidence="7" key="1">
    <citation type="journal article" date="2023" name="bioRxiv">
        <title>Improved chromosome-level genome assembly for marigold (Tagetes erecta).</title>
        <authorList>
            <person name="Jiang F."/>
            <person name="Yuan L."/>
            <person name="Wang S."/>
            <person name="Wang H."/>
            <person name="Xu D."/>
            <person name="Wang A."/>
            <person name="Fan W."/>
        </authorList>
    </citation>
    <scope>NUCLEOTIDE SEQUENCE</scope>
    <source>
        <strain evidence="7">WSJ</strain>
        <tissue evidence="7">Leaf</tissue>
    </source>
</reference>
<comment type="caution">
    <text evidence="7">The sequence shown here is derived from an EMBL/GenBank/DDBJ whole genome shotgun (WGS) entry which is preliminary data.</text>
</comment>
<dbReference type="Pfam" id="PF00795">
    <property type="entry name" value="CN_hydrolase"/>
    <property type="match status" value="1"/>
</dbReference>
<dbReference type="EC" id="3.5.5.4" evidence="4"/>
<comment type="function">
    <text evidence="5">Highly specific for beta-cyano-L-alanine (Ala(CN)). Low activity with 3-phenylpropionitrile (PPN). Not associated with auxin production but may be involved in cyanide detoxification.</text>
</comment>
<dbReference type="FunFam" id="3.60.110.10:FF:000006">
    <property type="entry name" value="Bifunctional nitrilase/nitrile hydratase NIT4B"/>
    <property type="match status" value="1"/>
</dbReference>
<evidence type="ECO:0000256" key="1">
    <source>
        <dbReference type="ARBA" id="ARBA00000322"/>
    </source>
</evidence>
<proteinExistence type="inferred from homology"/>
<keyword evidence="3" id="KW-0378">Hydrolase</keyword>
<dbReference type="InterPro" id="IPR000132">
    <property type="entry name" value="Nitrilase/CN_hydratase_CS"/>
</dbReference>
<dbReference type="GO" id="GO:0051410">
    <property type="term" value="P:detoxification of nitrogen compound"/>
    <property type="evidence" value="ECO:0007669"/>
    <property type="project" value="TreeGrafter"/>
</dbReference>
<comment type="similarity">
    <text evidence="2">Belongs to the carbon-nitrogen hydrolase superfamily. Nitrilase family.</text>
</comment>
<dbReference type="GO" id="GO:0047427">
    <property type="term" value="F:cyanoalanine nitrilase activity"/>
    <property type="evidence" value="ECO:0007669"/>
    <property type="project" value="UniProtKB-EC"/>
</dbReference>
<dbReference type="PANTHER" id="PTHR46044">
    <property type="entry name" value="NITRILASE"/>
    <property type="match status" value="1"/>
</dbReference>
<dbReference type="PROSITE" id="PS50263">
    <property type="entry name" value="CN_HYDROLASE"/>
    <property type="match status" value="1"/>
</dbReference>
<dbReference type="InterPro" id="IPR003010">
    <property type="entry name" value="C-N_Hydrolase"/>
</dbReference>
<evidence type="ECO:0000256" key="2">
    <source>
        <dbReference type="ARBA" id="ARBA00008129"/>
    </source>
</evidence>
<accession>A0AAD8KG11</accession>
<keyword evidence="8" id="KW-1185">Reference proteome</keyword>
<dbReference type="GO" id="GO:0018822">
    <property type="term" value="F:nitrile hydratase activity"/>
    <property type="evidence" value="ECO:0007669"/>
    <property type="project" value="TreeGrafter"/>
</dbReference>
<dbReference type="EMBL" id="JAUHHV010000007">
    <property type="protein sequence ID" value="KAK1418885.1"/>
    <property type="molecule type" value="Genomic_DNA"/>
</dbReference>
<evidence type="ECO:0000259" key="6">
    <source>
        <dbReference type="PROSITE" id="PS50263"/>
    </source>
</evidence>
<dbReference type="PROSITE" id="PS00921">
    <property type="entry name" value="NITRIL_CHT_2"/>
    <property type="match status" value="1"/>
</dbReference>
<dbReference type="Proteomes" id="UP001229421">
    <property type="component" value="Unassembled WGS sequence"/>
</dbReference>
<dbReference type="InterPro" id="IPR036526">
    <property type="entry name" value="C-N_Hydrolase_sf"/>
</dbReference>
<dbReference type="CDD" id="cd07564">
    <property type="entry name" value="nitrilases_CHs"/>
    <property type="match status" value="1"/>
</dbReference>
<evidence type="ECO:0000256" key="3">
    <source>
        <dbReference type="ARBA" id="ARBA00022801"/>
    </source>
</evidence>
<name>A0AAD8KG11_TARER</name>